<dbReference type="Gene3D" id="2.60.120.260">
    <property type="entry name" value="Galactose-binding domain-like"/>
    <property type="match status" value="1"/>
</dbReference>
<dbReference type="STRING" id="652787.SAMN05216490_0982"/>
<keyword evidence="2 4" id="KW-0378">Hydrolase</keyword>
<dbReference type="SUPFAM" id="SSF75005">
    <property type="entry name" value="Arabinanase/levansucrase/invertase"/>
    <property type="match status" value="1"/>
</dbReference>
<dbReference type="SUPFAM" id="SSF49265">
    <property type="entry name" value="Fibronectin type III"/>
    <property type="match status" value="1"/>
</dbReference>
<dbReference type="CDD" id="cd08982">
    <property type="entry name" value="GH43-like"/>
    <property type="match status" value="1"/>
</dbReference>
<keyword evidence="7" id="KW-1185">Reference proteome</keyword>
<dbReference type="CDD" id="cd00063">
    <property type="entry name" value="FN3"/>
    <property type="match status" value="1"/>
</dbReference>
<dbReference type="InterPro" id="IPR008979">
    <property type="entry name" value="Galactose-bd-like_sf"/>
</dbReference>
<protein>
    <submittedName>
        <fullName evidence="6">F5/8 type C domain-containing protein</fullName>
    </submittedName>
</protein>
<evidence type="ECO:0000256" key="3">
    <source>
        <dbReference type="ARBA" id="ARBA00023295"/>
    </source>
</evidence>
<dbReference type="PROSITE" id="PS50022">
    <property type="entry name" value="FA58C_3"/>
    <property type="match status" value="1"/>
</dbReference>
<dbReference type="GO" id="GO:0005975">
    <property type="term" value="P:carbohydrate metabolic process"/>
    <property type="evidence" value="ECO:0007669"/>
    <property type="project" value="InterPro"/>
</dbReference>
<dbReference type="AlphaFoldDB" id="A0A1H1REV2"/>
<dbReference type="InterPro" id="IPR036116">
    <property type="entry name" value="FN3_sf"/>
</dbReference>
<feature type="domain" description="F5/8 type C" evidence="5">
    <location>
        <begin position="322"/>
        <end position="473"/>
    </location>
</feature>
<gene>
    <name evidence="6" type="ORF">SAMN05216490_0982</name>
</gene>
<dbReference type="InterPro" id="IPR003961">
    <property type="entry name" value="FN3_dom"/>
</dbReference>
<accession>A0A1H1REV2</accession>
<dbReference type="Gene3D" id="2.115.10.20">
    <property type="entry name" value="Glycosyl hydrolase domain, family 43"/>
    <property type="match status" value="1"/>
</dbReference>
<dbReference type="InterPro" id="IPR000421">
    <property type="entry name" value="FA58C"/>
</dbReference>
<organism evidence="6 7">
    <name type="scientific">Mucilaginibacter mallensis</name>
    <dbReference type="NCBI Taxonomy" id="652787"/>
    <lineage>
        <taxon>Bacteria</taxon>
        <taxon>Pseudomonadati</taxon>
        <taxon>Bacteroidota</taxon>
        <taxon>Sphingobacteriia</taxon>
        <taxon>Sphingobacteriales</taxon>
        <taxon>Sphingobacteriaceae</taxon>
        <taxon>Mucilaginibacter</taxon>
    </lineage>
</organism>
<evidence type="ECO:0000313" key="6">
    <source>
        <dbReference type="EMBL" id="SDS34307.1"/>
    </source>
</evidence>
<keyword evidence="3 4" id="KW-0326">Glycosidase</keyword>
<dbReference type="EMBL" id="LT629740">
    <property type="protein sequence ID" value="SDS34307.1"/>
    <property type="molecule type" value="Genomic_DNA"/>
</dbReference>
<dbReference type="InterPro" id="IPR006710">
    <property type="entry name" value="Glyco_hydro_43"/>
</dbReference>
<dbReference type="PANTHER" id="PTHR42812">
    <property type="entry name" value="BETA-XYLOSIDASE"/>
    <property type="match status" value="1"/>
</dbReference>
<dbReference type="InterPro" id="IPR023296">
    <property type="entry name" value="Glyco_hydro_beta-prop_sf"/>
</dbReference>
<dbReference type="OrthoDB" id="9803461at2"/>
<dbReference type="SUPFAM" id="SSF49785">
    <property type="entry name" value="Galactose-binding domain-like"/>
    <property type="match status" value="1"/>
</dbReference>
<dbReference type="InterPro" id="IPR051795">
    <property type="entry name" value="Glycosyl_Hydrlase_43"/>
</dbReference>
<reference evidence="6 7" key="1">
    <citation type="submission" date="2016-10" db="EMBL/GenBank/DDBJ databases">
        <authorList>
            <person name="de Groot N.N."/>
        </authorList>
    </citation>
    <scope>NUCLEOTIDE SEQUENCE [LARGE SCALE GENOMIC DNA]</scope>
    <source>
        <strain evidence="6 7">MP1X4</strain>
    </source>
</reference>
<sequence length="563" mass="64680">MKRLIAIIVFIHVFATAYSQHTYCNPLNLDYRYSLSMPSRREAADPTMIMFKNEYYLFASKSGGYWHSKDLLNWDLITTKDLPLEDYAPTTVIVDNEIYFMASGGHIKIYKTTDPKSGKWEVVNDDFPIGLTDPCLFFDDDRRMYLYYGCSNKEPLYAVELDLKNKLNPIGKPVATIYGNNKEHGWDNTGDYNENAVNAPWVEGSWMNKYHGKYYLQYATPGTQFKSYADVVYVSDLPFGPFKLQKSNPFSYKPEGFIAGAGHSSTFCDVYGNYWHIATMTISKIHMFERRLGLFPSGFDKDATLYTNTAFGDYPHYIPNKKFMNAGDLFTGWMLLSYKKPVEASSAIDSLPSKNAVDEDVRTYWSAKSGNKGEWLCVDLEKQCDVYALQINFADHNTNLLGRDNESAYQYVVQYSNDKIHWETLIDKSNNIEDLPHDYIELPKVINARYVKITNYHMPDGTFALSGFRVFGKGKGKLPEQVKNFTIERSGTDRKTVKISWDKIPNALGYNIRYGIARDKLYLNYQVYADTSIIIRSLDVNTDYYFTIDSFNENGITKGVQVH</sequence>
<dbReference type="InterPro" id="IPR013783">
    <property type="entry name" value="Ig-like_fold"/>
</dbReference>
<evidence type="ECO:0000256" key="4">
    <source>
        <dbReference type="RuleBase" id="RU361187"/>
    </source>
</evidence>
<dbReference type="Proteomes" id="UP000199679">
    <property type="component" value="Chromosome I"/>
</dbReference>
<evidence type="ECO:0000313" key="7">
    <source>
        <dbReference type="Proteomes" id="UP000199679"/>
    </source>
</evidence>
<comment type="similarity">
    <text evidence="1 4">Belongs to the glycosyl hydrolase 43 family.</text>
</comment>
<dbReference type="Gene3D" id="2.60.40.10">
    <property type="entry name" value="Immunoglobulins"/>
    <property type="match status" value="1"/>
</dbReference>
<evidence type="ECO:0000256" key="1">
    <source>
        <dbReference type="ARBA" id="ARBA00009865"/>
    </source>
</evidence>
<name>A0A1H1REV2_MUCMA</name>
<evidence type="ECO:0000256" key="2">
    <source>
        <dbReference type="ARBA" id="ARBA00022801"/>
    </source>
</evidence>
<dbReference type="GO" id="GO:0004553">
    <property type="term" value="F:hydrolase activity, hydrolyzing O-glycosyl compounds"/>
    <property type="evidence" value="ECO:0007669"/>
    <property type="project" value="InterPro"/>
</dbReference>
<dbReference type="PANTHER" id="PTHR42812:SF14">
    <property type="entry name" value="SECRETED PROTEIN"/>
    <property type="match status" value="1"/>
</dbReference>
<proteinExistence type="inferred from homology"/>
<dbReference type="Pfam" id="PF04616">
    <property type="entry name" value="Glyco_hydro_43"/>
    <property type="match status" value="1"/>
</dbReference>
<evidence type="ECO:0000259" key="5">
    <source>
        <dbReference type="PROSITE" id="PS50022"/>
    </source>
</evidence>
<dbReference type="Pfam" id="PF00754">
    <property type="entry name" value="F5_F8_type_C"/>
    <property type="match status" value="1"/>
</dbReference>